<dbReference type="InterPro" id="IPR016169">
    <property type="entry name" value="FAD-bd_PCMH_sub2"/>
</dbReference>
<dbReference type="InterPro" id="IPR016171">
    <property type="entry name" value="Vanillyl_alc_oxidase_C-sub2"/>
</dbReference>
<organism evidence="4 5">
    <name type="scientific">Neptunomonas japonica JAMM 1380</name>
    <dbReference type="NCBI Taxonomy" id="1441457"/>
    <lineage>
        <taxon>Bacteria</taxon>
        <taxon>Pseudomonadati</taxon>
        <taxon>Pseudomonadota</taxon>
        <taxon>Gammaproteobacteria</taxon>
        <taxon>Oceanospirillales</taxon>
        <taxon>Oceanospirillaceae</taxon>
        <taxon>Neptunomonas</taxon>
    </lineage>
</organism>
<dbReference type="InterPro" id="IPR036318">
    <property type="entry name" value="FAD-bd_PCMH-like_sf"/>
</dbReference>
<dbReference type="InterPro" id="IPR006094">
    <property type="entry name" value="Oxid_FAD_bind_N"/>
</dbReference>
<protein>
    <submittedName>
        <fullName evidence="4">Glycolate oxidase FAD binding subunit</fullName>
    </submittedName>
</protein>
<dbReference type="SUPFAM" id="SSF56176">
    <property type="entry name" value="FAD-binding/transporter-associated domain-like"/>
    <property type="match status" value="1"/>
</dbReference>
<dbReference type="InterPro" id="IPR016166">
    <property type="entry name" value="FAD-bd_PCMH"/>
</dbReference>
<evidence type="ECO:0000256" key="1">
    <source>
        <dbReference type="ARBA" id="ARBA00022630"/>
    </source>
</evidence>
<proteinExistence type="predicted"/>
<dbReference type="PANTHER" id="PTHR11748:SF103">
    <property type="entry name" value="GLYCOLATE OXIDASE SUBUNIT GLCE"/>
    <property type="match status" value="1"/>
</dbReference>
<dbReference type="PROSITE" id="PS51387">
    <property type="entry name" value="FAD_PCMH"/>
    <property type="match status" value="1"/>
</dbReference>
<dbReference type="KEGG" id="njp:NEJAP_2493"/>
<gene>
    <name evidence="4" type="ORF">NEJAP_2493</name>
</gene>
<dbReference type="Gene3D" id="3.30.465.10">
    <property type="match status" value="1"/>
</dbReference>
<dbReference type="AlphaFoldDB" id="A0A7R6PAY2"/>
<reference evidence="4 5" key="1">
    <citation type="journal article" date="2008" name="Int. J. Syst. Evol. Microbiol.">
        <title>Neptunomonas japonica sp. nov., an Osedax japonicus symbiont-like bacterium isolated from sediment adjacent to sperm whale carcasses off Kagoshima, Japan.</title>
        <authorList>
            <person name="Miyazaki M."/>
            <person name="Nogi Y."/>
            <person name="Fujiwara Y."/>
            <person name="Kawato M."/>
            <person name="Kubokawa K."/>
            <person name="Horikoshi K."/>
        </authorList>
    </citation>
    <scope>NUCLEOTIDE SEQUENCE [LARGE SCALE GENOMIC DNA]</scope>
    <source>
        <strain evidence="4 5">JAMM 1380</strain>
    </source>
</reference>
<keyword evidence="2" id="KW-0274">FAD</keyword>
<keyword evidence="1" id="KW-0285">Flavoprotein</keyword>
<evidence type="ECO:0000313" key="4">
    <source>
        <dbReference type="EMBL" id="BBB30438.1"/>
    </source>
</evidence>
<evidence type="ECO:0000256" key="2">
    <source>
        <dbReference type="ARBA" id="ARBA00022827"/>
    </source>
</evidence>
<evidence type="ECO:0000313" key="5">
    <source>
        <dbReference type="Proteomes" id="UP000595332"/>
    </source>
</evidence>
<sequence>MDDISTELQQQVLAARNDKQALNIMGGGSKSFMGRKVIGERLDVSGHSGIVNYQPVELVLTARAGTPLTEIEAALAESNQMLAFEPPGFSGKATIGGTLACNQSGPGRPWAGSVRDHVLGVRLINGLGEHLKFGGQVMKNVAGYDVSRLQAGAMGSLGVITEVSLKVLPKPAVSRTVVWDMDARDAISFMNQLAARPKPLSAACWLKGRLHVRLSGALSAVEATVKEWKGTELEQMQADEFWRQLGQQELSFFDKDASTKHADMPLWRFSVNSAASIPSLDEYSIIDWGGSQRWFSGEQDKLYMESLAASAGGQVSVYAGGDRCAEVMHTTPDALQVIQKRIKASFDPDGIFNPGRLYHWM</sequence>
<dbReference type="GO" id="GO:0071949">
    <property type="term" value="F:FAD binding"/>
    <property type="evidence" value="ECO:0007669"/>
    <property type="project" value="InterPro"/>
</dbReference>
<dbReference type="Pfam" id="PF01565">
    <property type="entry name" value="FAD_binding_4"/>
    <property type="match status" value="1"/>
</dbReference>
<keyword evidence="5" id="KW-1185">Reference proteome</keyword>
<dbReference type="EMBL" id="AP014546">
    <property type="protein sequence ID" value="BBB30438.1"/>
    <property type="molecule type" value="Genomic_DNA"/>
</dbReference>
<dbReference type="PANTHER" id="PTHR11748">
    <property type="entry name" value="D-LACTATE DEHYDROGENASE"/>
    <property type="match status" value="1"/>
</dbReference>
<evidence type="ECO:0000259" key="3">
    <source>
        <dbReference type="PROSITE" id="PS51387"/>
    </source>
</evidence>
<dbReference type="NCBIfam" id="NF008439">
    <property type="entry name" value="PRK11282.1"/>
    <property type="match status" value="1"/>
</dbReference>
<dbReference type="Gene3D" id="1.10.45.10">
    <property type="entry name" value="Vanillyl-alcohol Oxidase, Chain A, domain 4"/>
    <property type="match status" value="1"/>
</dbReference>
<feature type="domain" description="FAD-binding PCMH-type" evidence="3">
    <location>
        <begin position="1"/>
        <end position="170"/>
    </location>
</feature>
<accession>A0A7R6PAY2</accession>
<dbReference type="GO" id="GO:0003824">
    <property type="term" value="F:catalytic activity"/>
    <property type="evidence" value="ECO:0007669"/>
    <property type="project" value="InterPro"/>
</dbReference>
<dbReference type="Proteomes" id="UP000595332">
    <property type="component" value="Chromosome"/>
</dbReference>
<name>A0A7R6PAY2_9GAMM</name>
<dbReference type="RefSeq" id="WP_201347623.1">
    <property type="nucleotide sequence ID" value="NZ_AP014546.1"/>
</dbReference>
<dbReference type="InterPro" id="IPR016164">
    <property type="entry name" value="FAD-linked_Oxase-like_C"/>
</dbReference>
<dbReference type="SUPFAM" id="SSF55103">
    <property type="entry name" value="FAD-linked oxidases, C-terminal domain"/>
    <property type="match status" value="1"/>
</dbReference>